<dbReference type="EMBL" id="JAAMOD010000130">
    <property type="protein sequence ID" value="KAF5239080.1"/>
    <property type="molecule type" value="Genomic_DNA"/>
</dbReference>
<dbReference type="AlphaFoldDB" id="A0AAN6C1N4"/>
<sequence length="214" mass="23828">MRIPITPTEPGGLPSSHGAKEKPPCTFLNPCRKCEIQMILRGQRPEQASREQASTLHCEHECVQCKIQEHKCKPLSKAKKEASHRLIKAAVEHMFYGKPIKQWDDAIENADIVVKAEASSPAPKVSIERPITFTPGQASSTITREVPFGNTIKTLEIVPAEEIKLDDVTRGMANNMGIRLMQLEAEMSVLIKMQRTMLDAVPRGMGNNSDTRFI</sequence>
<evidence type="ECO:0000256" key="1">
    <source>
        <dbReference type="SAM" id="MobiDB-lite"/>
    </source>
</evidence>
<accession>A0AAN6C1N4</accession>
<dbReference type="Proteomes" id="UP000537989">
    <property type="component" value="Unassembled WGS sequence"/>
</dbReference>
<evidence type="ECO:0000313" key="2">
    <source>
        <dbReference type="EMBL" id="KAF5239080.1"/>
    </source>
</evidence>
<protein>
    <submittedName>
        <fullName evidence="2">Uncharacterized protein</fullName>
    </submittedName>
</protein>
<evidence type="ECO:0000313" key="3">
    <source>
        <dbReference type="Proteomes" id="UP000537989"/>
    </source>
</evidence>
<gene>
    <name evidence="2" type="ORF">FAUST_5145</name>
</gene>
<organism evidence="2 3">
    <name type="scientific">Fusarium austroamericanum</name>
    <dbReference type="NCBI Taxonomy" id="282268"/>
    <lineage>
        <taxon>Eukaryota</taxon>
        <taxon>Fungi</taxon>
        <taxon>Dikarya</taxon>
        <taxon>Ascomycota</taxon>
        <taxon>Pezizomycotina</taxon>
        <taxon>Sordariomycetes</taxon>
        <taxon>Hypocreomycetidae</taxon>
        <taxon>Hypocreales</taxon>
        <taxon>Nectriaceae</taxon>
        <taxon>Fusarium</taxon>
    </lineage>
</organism>
<comment type="caution">
    <text evidence="2">The sequence shown here is derived from an EMBL/GenBank/DDBJ whole genome shotgun (WGS) entry which is preliminary data.</text>
</comment>
<feature type="region of interest" description="Disordered" evidence="1">
    <location>
        <begin position="1"/>
        <end position="21"/>
    </location>
</feature>
<name>A0AAN6C1N4_FUSAU</name>
<reference evidence="2 3" key="1">
    <citation type="submission" date="2020-02" db="EMBL/GenBank/DDBJ databases">
        <title>Identification and distribution of gene clusters putatively required for synthesis of sphingolipid metabolism inhibitors in phylogenetically diverse species of the filamentous fungus Fusarium.</title>
        <authorList>
            <person name="Kim H.-S."/>
            <person name="Busman M."/>
            <person name="Brown D.W."/>
            <person name="Divon H."/>
            <person name="Uhlig S."/>
            <person name="Proctor R.H."/>
        </authorList>
    </citation>
    <scope>NUCLEOTIDE SEQUENCE [LARGE SCALE GENOMIC DNA]</scope>
    <source>
        <strain evidence="2 3">NRRL 2903</strain>
    </source>
</reference>
<keyword evidence="3" id="KW-1185">Reference proteome</keyword>
<proteinExistence type="predicted"/>